<feature type="chain" id="PRO_5015700902" description="SH3 domain-containing protein" evidence="5">
    <location>
        <begin position="18"/>
        <end position="611"/>
    </location>
</feature>
<feature type="domain" description="SH3" evidence="6">
    <location>
        <begin position="544"/>
        <end position="605"/>
    </location>
</feature>
<keyword evidence="5" id="KW-0732">Signal</keyword>
<dbReference type="PROSITE" id="PS50002">
    <property type="entry name" value="SH3"/>
    <property type="match status" value="1"/>
</dbReference>
<evidence type="ECO:0000313" key="7">
    <source>
        <dbReference type="EMBL" id="PVV03077.1"/>
    </source>
</evidence>
<feature type="region of interest" description="Disordered" evidence="3">
    <location>
        <begin position="386"/>
        <end position="414"/>
    </location>
</feature>
<dbReference type="Pfam" id="PF14604">
    <property type="entry name" value="SH3_9"/>
    <property type="match status" value="1"/>
</dbReference>
<feature type="transmembrane region" description="Helical" evidence="4">
    <location>
        <begin position="252"/>
        <end position="273"/>
    </location>
</feature>
<dbReference type="OrthoDB" id="5340910at2759"/>
<sequence length="611" mass="68116">MKAFIFYVFAFLSFSVAKNTTESNSDSVLSAFEDSTFVNSNNDCFSLKGSAICKNEFSSLRLPVISFRGNTINSSKAFDTELIDFFLSDQYKKQLETTFRCSGLGNDIPTNLEQARNAFVCRKLYSTLGAQKCSNNSTVGDVCRSSCLSYVSSWKKYISSYGICNNLTETNQSLDRFELICTSELYNKDTSSNCVEVKQLPSSCDEKIGNPKTACAFCKSNPQDPCCMESGLTNTCVLKDLLKGKRQSEVSMIALFVILGLLLVLFIILVYLAKKRFSSSKNNPKNDSFNNMNFSVSEKSMNHLLESNTVNGETSRTIENDINLKTQAATNAEDSNQIKAANQDIEGSNTFGLLQIEHNQRASEINIESILKGSKATDLFSDENNVAHSNTTKSAPNASDPLSQKLKPSDFDRANTFSPRVSKIVDTDTQDLLNKSISNTLKKSIELTRKSNFVENKSNTYTPIEEKNETGDDKSSMLEHPFLTTRVQSAQSSPLFAELRDRYLSSKSKPDHIEIVPVRKSISLKSISQESHVSSYISDKYEFLEGKYLCSVYSYYPKEYDELELNPGDIVRIIKVFSDGWALVELAKGLKVGAVPLVCLDEKNILSDYPE</sequence>
<feature type="signal peptide" evidence="5">
    <location>
        <begin position="1"/>
        <end position="17"/>
    </location>
</feature>
<feature type="compositionally biased region" description="Polar residues" evidence="3">
    <location>
        <begin position="386"/>
        <end position="402"/>
    </location>
</feature>
<evidence type="ECO:0000256" key="4">
    <source>
        <dbReference type="SAM" id="Phobius"/>
    </source>
</evidence>
<evidence type="ECO:0000259" key="6">
    <source>
        <dbReference type="PROSITE" id="PS50002"/>
    </source>
</evidence>
<evidence type="ECO:0000256" key="1">
    <source>
        <dbReference type="ARBA" id="ARBA00022443"/>
    </source>
</evidence>
<keyword evidence="4" id="KW-0812">Transmembrane</keyword>
<gene>
    <name evidence="7" type="ORF">BB560_002442</name>
</gene>
<name>A0A2T9ZEW3_9FUNG</name>
<keyword evidence="4" id="KW-1133">Transmembrane helix</keyword>
<keyword evidence="1 2" id="KW-0728">SH3 domain</keyword>
<organism evidence="7 8">
    <name type="scientific">Smittium megazygosporum</name>
    <dbReference type="NCBI Taxonomy" id="133381"/>
    <lineage>
        <taxon>Eukaryota</taxon>
        <taxon>Fungi</taxon>
        <taxon>Fungi incertae sedis</taxon>
        <taxon>Zoopagomycota</taxon>
        <taxon>Kickxellomycotina</taxon>
        <taxon>Harpellomycetes</taxon>
        <taxon>Harpellales</taxon>
        <taxon>Legeriomycetaceae</taxon>
        <taxon>Smittium</taxon>
    </lineage>
</organism>
<dbReference type="SUPFAM" id="SSF50044">
    <property type="entry name" value="SH3-domain"/>
    <property type="match status" value="1"/>
</dbReference>
<keyword evidence="8" id="KW-1185">Reference proteome</keyword>
<evidence type="ECO:0000256" key="2">
    <source>
        <dbReference type="PROSITE-ProRule" id="PRU00192"/>
    </source>
</evidence>
<dbReference type="InterPro" id="IPR001452">
    <property type="entry name" value="SH3_domain"/>
</dbReference>
<comment type="caution">
    <text evidence="7">The sequence shown here is derived from an EMBL/GenBank/DDBJ whole genome shotgun (WGS) entry which is preliminary data.</text>
</comment>
<evidence type="ECO:0000256" key="5">
    <source>
        <dbReference type="SAM" id="SignalP"/>
    </source>
</evidence>
<reference evidence="7 8" key="1">
    <citation type="journal article" date="2018" name="MBio">
        <title>Comparative Genomics Reveals the Core Gene Toolbox for the Fungus-Insect Symbiosis.</title>
        <authorList>
            <person name="Wang Y."/>
            <person name="Stata M."/>
            <person name="Wang W."/>
            <person name="Stajich J.E."/>
            <person name="White M.M."/>
            <person name="Moncalvo J.M."/>
        </authorList>
    </citation>
    <scope>NUCLEOTIDE SEQUENCE [LARGE SCALE GENOMIC DNA]</scope>
    <source>
        <strain evidence="7 8">SC-DP-2</strain>
    </source>
</reference>
<evidence type="ECO:0000313" key="8">
    <source>
        <dbReference type="Proteomes" id="UP000245609"/>
    </source>
</evidence>
<dbReference type="InterPro" id="IPR036028">
    <property type="entry name" value="SH3-like_dom_sf"/>
</dbReference>
<dbReference type="AlphaFoldDB" id="A0A2T9ZEW3"/>
<dbReference type="EMBL" id="MBFS01000280">
    <property type="protein sequence ID" value="PVV03077.1"/>
    <property type="molecule type" value="Genomic_DNA"/>
</dbReference>
<accession>A0A2T9ZEW3</accession>
<evidence type="ECO:0000256" key="3">
    <source>
        <dbReference type="SAM" id="MobiDB-lite"/>
    </source>
</evidence>
<dbReference type="Gene3D" id="2.30.30.40">
    <property type="entry name" value="SH3 Domains"/>
    <property type="match status" value="1"/>
</dbReference>
<dbReference type="Proteomes" id="UP000245609">
    <property type="component" value="Unassembled WGS sequence"/>
</dbReference>
<keyword evidence="4" id="KW-0472">Membrane</keyword>
<protein>
    <recommendedName>
        <fullName evidence="6">SH3 domain-containing protein</fullName>
    </recommendedName>
</protein>
<proteinExistence type="predicted"/>